<name>A0A4U0F8D3_9BACL</name>
<comment type="caution">
    <text evidence="2">The sequence shown here is derived from an EMBL/GenBank/DDBJ whole genome shotgun (WGS) entry which is preliminary data.</text>
</comment>
<proteinExistence type="predicted"/>
<reference evidence="2 3" key="1">
    <citation type="submission" date="2019-04" db="EMBL/GenBank/DDBJ databases">
        <title>Cohnella sp. nov., isolated from soil.</title>
        <authorList>
            <person name="Kim W."/>
        </authorList>
    </citation>
    <scope>NUCLEOTIDE SEQUENCE [LARGE SCALE GENOMIC DNA]</scope>
    <source>
        <strain evidence="2 3">CAU 1483</strain>
    </source>
</reference>
<dbReference type="EMBL" id="SUPK01000007">
    <property type="protein sequence ID" value="TJY40996.1"/>
    <property type="molecule type" value="Genomic_DNA"/>
</dbReference>
<dbReference type="Proteomes" id="UP000309673">
    <property type="component" value="Unassembled WGS sequence"/>
</dbReference>
<evidence type="ECO:0000256" key="1">
    <source>
        <dbReference type="SAM" id="MobiDB-lite"/>
    </source>
</evidence>
<feature type="region of interest" description="Disordered" evidence="1">
    <location>
        <begin position="78"/>
        <end position="108"/>
    </location>
</feature>
<keyword evidence="3" id="KW-1185">Reference proteome</keyword>
<accession>A0A4U0F8D3</accession>
<protein>
    <submittedName>
        <fullName evidence="2">Uncharacterized protein</fullName>
    </submittedName>
</protein>
<dbReference type="OrthoDB" id="2678890at2"/>
<evidence type="ECO:0000313" key="3">
    <source>
        <dbReference type="Proteomes" id="UP000309673"/>
    </source>
</evidence>
<dbReference type="AlphaFoldDB" id="A0A4U0F8D3"/>
<gene>
    <name evidence="2" type="ORF">E5161_14885</name>
</gene>
<organism evidence="2 3">
    <name type="scientific">Cohnella pontilimi</name>
    <dbReference type="NCBI Taxonomy" id="2564100"/>
    <lineage>
        <taxon>Bacteria</taxon>
        <taxon>Bacillati</taxon>
        <taxon>Bacillota</taxon>
        <taxon>Bacilli</taxon>
        <taxon>Bacillales</taxon>
        <taxon>Paenibacillaceae</taxon>
        <taxon>Cohnella</taxon>
    </lineage>
</organism>
<sequence length="108" mass="12163">MEQYELATLSVIEGIENRTIAFEKAKLTVVSDYGTRLWYIDVDGIDDEPLLERFAESDEIGVRLEAVSIGGKRFGGRGFFHPNPRRRSAAIRGDGELEGYQPQTKRGE</sequence>
<evidence type="ECO:0000313" key="2">
    <source>
        <dbReference type="EMBL" id="TJY40996.1"/>
    </source>
</evidence>
<dbReference type="RefSeq" id="WP_136778624.1">
    <property type="nucleotide sequence ID" value="NZ_SUPK01000007.1"/>
</dbReference>